<dbReference type="GO" id="GO:0051639">
    <property type="term" value="P:actin filament network formation"/>
    <property type="evidence" value="ECO:0007669"/>
    <property type="project" value="TreeGrafter"/>
</dbReference>
<feature type="region of interest" description="Disordered" evidence="14">
    <location>
        <begin position="161"/>
        <end position="192"/>
    </location>
</feature>
<dbReference type="Gene3D" id="1.10.510.10">
    <property type="entry name" value="Transferase(Phosphotransferase) domain 1"/>
    <property type="match status" value="1"/>
</dbReference>
<dbReference type="AlphaFoldDB" id="G3NN96"/>
<dbReference type="SMART" id="SM00750">
    <property type="entry name" value="KIND"/>
    <property type="match status" value="1"/>
</dbReference>
<name>G3NN96_GASAC</name>
<dbReference type="GO" id="GO:0008017">
    <property type="term" value="F:microtubule binding"/>
    <property type="evidence" value="ECO:0007669"/>
    <property type="project" value="TreeGrafter"/>
</dbReference>
<feature type="compositionally biased region" description="Acidic residues" evidence="14">
    <location>
        <begin position="170"/>
        <end position="191"/>
    </location>
</feature>
<evidence type="ECO:0000256" key="10">
    <source>
        <dbReference type="ARBA" id="ARBA00023136"/>
    </source>
</evidence>
<evidence type="ECO:0000259" key="15">
    <source>
        <dbReference type="PROSITE" id="PS51377"/>
    </source>
</evidence>
<dbReference type="GO" id="GO:0030659">
    <property type="term" value="C:cytoplasmic vesicle membrane"/>
    <property type="evidence" value="ECO:0007669"/>
    <property type="project" value="UniProtKB-SubCell"/>
</dbReference>
<keyword evidence="8" id="KW-0677">Repeat</keyword>
<dbReference type="GO" id="GO:0051295">
    <property type="term" value="P:establishment of meiotic spindle localization"/>
    <property type="evidence" value="ECO:0007669"/>
    <property type="project" value="TreeGrafter"/>
</dbReference>
<sequence length="725" mass="81937">MAKRPGTDDGMLTSPAVLRDFASRSDLSSGDLDMDCADGAAEVSLEDILKLYSQPINEEQAWAVCYQCCRTLAQKRRRKSSKSAVGSAADYPRRIEGPGDVRIGRDGAVKLPFGDCTEVSFTSVIDSLGIMIYKALDYGLKENEERELSPPLERLIDMMTNAEKNQSDPCPDEGYEATEEEDEGEEEEEKEEDIRSYQDLIALCSSHLPHTSDASSHYQAVCRALYAETRELKTFLDKIKNAKENLRKMEGGTREQPIQDLDELQNSDWARFWVQVMRDLRDGVKLKKVQERQYNPLAIEYQLTPYEMLMDDIRSKRYKLRKVMVKGDIPPRLKKSAHDIILEFIRSRPPLNPVAARKLKPHPVRPRSLHERLLEGIKAERKLRPVSPDMIRRNRLGAGKSISTPQELFRSSDTPDAPRKLAVSTQFLASGSLLAPDQDSAQQLSQRKRVLKAPTLAELDSSESDEDATQSSSSMSTSLSPVSVAEKKVPPKFLPVSATPQPKERRSPQRRHSIEKESPTSVRPFAPPSRQSAKSLEEFRYPVECLALTVEEVMHIRQVLVKAELEKFQQYKEIYISLKKGKVCFSCRTKRFSLFTWSYTCQFCKSAMAKEEAGGASGPAVPEKNPFGSAHSRSSLRRSVHNSDSSKDGQSQDEPELPKELTEDWVTMEICVDCKKFITEIITSSKRSLCVATKRARLNRKTQSFYMSSSNSVNFRPSERSIKEV</sequence>
<dbReference type="GO" id="GO:0030041">
    <property type="term" value="P:actin filament polymerization"/>
    <property type="evidence" value="ECO:0007669"/>
    <property type="project" value="TreeGrafter"/>
</dbReference>
<keyword evidence="6" id="KW-1003">Cell membrane</keyword>
<evidence type="ECO:0000256" key="6">
    <source>
        <dbReference type="ARBA" id="ARBA00022475"/>
    </source>
</evidence>
<keyword evidence="12" id="KW-0206">Cytoskeleton</keyword>
<dbReference type="CDD" id="cd22078">
    <property type="entry name" value="WH2_Spire1_r2-like"/>
    <property type="match status" value="1"/>
</dbReference>
<dbReference type="InterPro" id="IPR011019">
    <property type="entry name" value="KIND_dom"/>
</dbReference>
<keyword evidence="17" id="KW-1185">Reference proteome</keyword>
<dbReference type="GO" id="GO:0003779">
    <property type="term" value="F:actin binding"/>
    <property type="evidence" value="ECO:0007669"/>
    <property type="project" value="UniProtKB-KW"/>
</dbReference>
<dbReference type="GO" id="GO:0040038">
    <property type="term" value="P:polar body extrusion after meiotic divisions"/>
    <property type="evidence" value="ECO:0007669"/>
    <property type="project" value="TreeGrafter"/>
</dbReference>
<evidence type="ECO:0000256" key="13">
    <source>
        <dbReference type="ARBA" id="ARBA00023329"/>
    </source>
</evidence>
<evidence type="ECO:0000256" key="5">
    <source>
        <dbReference type="ARBA" id="ARBA00022448"/>
    </source>
</evidence>
<dbReference type="CDD" id="cd22065">
    <property type="entry name" value="WH2_Spire_1-2_r1"/>
    <property type="match status" value="1"/>
</dbReference>
<dbReference type="OMA" id="KHERESF"/>
<reference evidence="16 17" key="1">
    <citation type="journal article" date="2021" name="G3 (Bethesda)">
        <title>Improved contiguity of the threespine stickleback genome using long-read sequencing.</title>
        <authorList>
            <person name="Nath S."/>
            <person name="Shaw D.E."/>
            <person name="White M.A."/>
        </authorList>
    </citation>
    <scope>NUCLEOTIDE SEQUENCE [LARGE SCALE GENOMIC DNA]</scope>
    <source>
        <strain evidence="16 17">Lake Benthic</strain>
    </source>
</reference>
<feature type="compositionally biased region" description="Basic and acidic residues" evidence="14">
    <location>
        <begin position="502"/>
        <end position="518"/>
    </location>
</feature>
<dbReference type="InterPro" id="IPR029901">
    <property type="entry name" value="Spire"/>
</dbReference>
<dbReference type="PANTHER" id="PTHR21345">
    <property type="entry name" value="SPIRE"/>
    <property type="match status" value="1"/>
</dbReference>
<evidence type="ECO:0000256" key="11">
    <source>
        <dbReference type="ARBA" id="ARBA00023203"/>
    </source>
</evidence>
<dbReference type="Proteomes" id="UP000007635">
    <property type="component" value="Chromosome X"/>
</dbReference>
<dbReference type="GO" id="GO:0005886">
    <property type="term" value="C:plasma membrane"/>
    <property type="evidence" value="ECO:0007669"/>
    <property type="project" value="UniProtKB-SubCell"/>
</dbReference>
<dbReference type="GO" id="GO:0048193">
    <property type="term" value="P:Golgi vesicle transport"/>
    <property type="evidence" value="ECO:0007669"/>
    <property type="project" value="TreeGrafter"/>
</dbReference>
<evidence type="ECO:0000256" key="2">
    <source>
        <dbReference type="ARBA" id="ARBA00004245"/>
    </source>
</evidence>
<organism evidence="16 17">
    <name type="scientific">Gasterosteus aculeatus aculeatus</name>
    <name type="common">three-spined stickleback</name>
    <dbReference type="NCBI Taxonomy" id="481459"/>
    <lineage>
        <taxon>Eukaryota</taxon>
        <taxon>Metazoa</taxon>
        <taxon>Chordata</taxon>
        <taxon>Craniata</taxon>
        <taxon>Vertebrata</taxon>
        <taxon>Euteleostomi</taxon>
        <taxon>Actinopterygii</taxon>
        <taxon>Neopterygii</taxon>
        <taxon>Teleostei</taxon>
        <taxon>Neoteleostei</taxon>
        <taxon>Acanthomorphata</taxon>
        <taxon>Eupercaria</taxon>
        <taxon>Perciformes</taxon>
        <taxon>Cottioidei</taxon>
        <taxon>Gasterosteales</taxon>
        <taxon>Gasterosteidae</taxon>
        <taxon>Gasterosteus</taxon>
    </lineage>
</organism>
<dbReference type="Bgee" id="ENSGACG00000005147">
    <property type="expression patterns" value="Expressed in pharyngeal gill and 11 other cell types or tissues"/>
</dbReference>
<dbReference type="GO" id="GO:0036089">
    <property type="term" value="P:cleavage furrow formation"/>
    <property type="evidence" value="ECO:0007669"/>
    <property type="project" value="TreeGrafter"/>
</dbReference>
<dbReference type="GO" id="GO:0045010">
    <property type="term" value="P:actin nucleation"/>
    <property type="evidence" value="ECO:0007669"/>
    <property type="project" value="InterPro"/>
</dbReference>
<keyword evidence="13" id="KW-0968">Cytoplasmic vesicle</keyword>
<evidence type="ECO:0000256" key="4">
    <source>
        <dbReference type="ARBA" id="ARBA00010956"/>
    </source>
</evidence>
<dbReference type="InParanoid" id="G3NN96"/>
<evidence type="ECO:0000313" key="16">
    <source>
        <dbReference type="Ensembl" id="ENSGACP00000006810.2"/>
    </source>
</evidence>
<feature type="compositionally biased region" description="Low complexity" evidence="14">
    <location>
        <begin position="469"/>
        <end position="484"/>
    </location>
</feature>
<dbReference type="GO" id="GO:0005856">
    <property type="term" value="C:cytoskeleton"/>
    <property type="evidence" value="ECO:0007669"/>
    <property type="project" value="UniProtKB-SubCell"/>
</dbReference>
<dbReference type="GO" id="GO:0015031">
    <property type="term" value="P:protein transport"/>
    <property type="evidence" value="ECO:0007669"/>
    <property type="project" value="UniProtKB-KW"/>
</dbReference>
<dbReference type="CDD" id="cd22080">
    <property type="entry name" value="WH2_Spire1_r4"/>
    <property type="match status" value="1"/>
</dbReference>
<dbReference type="PANTHER" id="PTHR21345:SF8">
    <property type="entry name" value="PROTEIN SPIRE HOMOLOG 1"/>
    <property type="match status" value="1"/>
</dbReference>
<accession>G3NN96</accession>
<dbReference type="PROSITE" id="PS51377">
    <property type="entry name" value="KIND"/>
    <property type="match status" value="1"/>
</dbReference>
<reference evidence="16" key="3">
    <citation type="submission" date="2025-09" db="UniProtKB">
        <authorList>
            <consortium name="Ensembl"/>
        </authorList>
    </citation>
    <scope>IDENTIFICATION</scope>
</reference>
<evidence type="ECO:0000256" key="1">
    <source>
        <dbReference type="ARBA" id="ARBA00004180"/>
    </source>
</evidence>
<protein>
    <submittedName>
        <fullName evidence="16">Spire-type actin nucleation factor 1a</fullName>
    </submittedName>
</protein>
<feature type="compositionally biased region" description="Polar residues" evidence="14">
    <location>
        <begin position="401"/>
        <end position="414"/>
    </location>
</feature>
<keyword evidence="9" id="KW-0653">Protein transport</keyword>
<evidence type="ECO:0000313" key="17">
    <source>
        <dbReference type="Proteomes" id="UP000007635"/>
    </source>
</evidence>
<reference evidence="16" key="2">
    <citation type="submission" date="2025-08" db="UniProtKB">
        <authorList>
            <consortium name="Ensembl"/>
        </authorList>
    </citation>
    <scope>IDENTIFICATION</scope>
</reference>
<dbReference type="GeneTree" id="ENSGT00390000003058"/>
<dbReference type="STRING" id="69293.ENSGACP00000006810"/>
<feature type="region of interest" description="Disordered" evidence="14">
    <location>
        <begin position="385"/>
        <end position="417"/>
    </location>
</feature>
<proteinExistence type="inferred from homology"/>
<keyword evidence="7" id="KW-0963">Cytoplasm</keyword>
<dbReference type="GO" id="GO:0005938">
    <property type="term" value="C:cell cortex"/>
    <property type="evidence" value="ECO:0007669"/>
    <property type="project" value="TreeGrafter"/>
</dbReference>
<evidence type="ECO:0000256" key="9">
    <source>
        <dbReference type="ARBA" id="ARBA00022927"/>
    </source>
</evidence>
<evidence type="ECO:0000256" key="12">
    <source>
        <dbReference type="ARBA" id="ARBA00023212"/>
    </source>
</evidence>
<evidence type="ECO:0000256" key="7">
    <source>
        <dbReference type="ARBA" id="ARBA00022490"/>
    </source>
</evidence>
<keyword evidence="5" id="KW-0813">Transport</keyword>
<feature type="region of interest" description="Disordered" evidence="14">
    <location>
        <begin position="455"/>
        <end position="531"/>
    </location>
</feature>
<evidence type="ECO:0000256" key="14">
    <source>
        <dbReference type="SAM" id="MobiDB-lite"/>
    </source>
</evidence>
<evidence type="ECO:0000256" key="3">
    <source>
        <dbReference type="ARBA" id="ARBA00004413"/>
    </source>
</evidence>
<dbReference type="eggNOG" id="ENOG502QQPN">
    <property type="taxonomic scope" value="Eukaryota"/>
</dbReference>
<feature type="region of interest" description="Disordered" evidence="14">
    <location>
        <begin position="614"/>
        <end position="659"/>
    </location>
</feature>
<keyword evidence="10" id="KW-0472">Membrane</keyword>
<keyword evidence="11" id="KW-0009">Actin-binding</keyword>
<comment type="subcellular location">
    <subcellularLocation>
        <location evidence="3">Cell membrane</location>
        <topology evidence="3">Peripheral membrane protein</topology>
        <orientation evidence="3">Cytoplasmic side</orientation>
    </subcellularLocation>
    <subcellularLocation>
        <location evidence="2">Cytoplasm</location>
        <location evidence="2">Cytoskeleton</location>
    </subcellularLocation>
    <subcellularLocation>
        <location evidence="1">Cytoplasmic vesicle membrane</location>
        <topology evidence="1">Peripheral membrane protein</topology>
        <orientation evidence="1">Cytoplasmic side</orientation>
    </subcellularLocation>
</comment>
<feature type="domain" description="KIND" evidence="15">
    <location>
        <begin position="43"/>
        <end position="232"/>
    </location>
</feature>
<evidence type="ECO:0000256" key="8">
    <source>
        <dbReference type="ARBA" id="ARBA00022737"/>
    </source>
</evidence>
<comment type="similarity">
    <text evidence="4">Belongs to the spire family.</text>
</comment>
<dbReference type="Ensembl" id="ENSGACT00000006827.2">
    <property type="protein sequence ID" value="ENSGACP00000006810.2"/>
    <property type="gene ID" value="ENSGACG00000005147.2"/>
</dbReference>
<dbReference type="Pfam" id="PF16474">
    <property type="entry name" value="KIND"/>
    <property type="match status" value="1"/>
</dbReference>